<evidence type="ECO:0000313" key="4">
    <source>
        <dbReference type="Proteomes" id="UP000272136"/>
    </source>
</evidence>
<name>A0AAP9GB10_9VIBR</name>
<dbReference type="InterPro" id="IPR025562">
    <property type="entry name" value="Tae4"/>
</dbReference>
<organism evidence="2 5">
    <name type="scientific">Vibrio owensii</name>
    <dbReference type="NCBI Taxonomy" id="696485"/>
    <lineage>
        <taxon>Bacteria</taxon>
        <taxon>Pseudomonadati</taxon>
        <taxon>Pseudomonadota</taxon>
        <taxon>Gammaproteobacteria</taxon>
        <taxon>Vibrionales</taxon>
        <taxon>Vibrionaceae</taxon>
        <taxon>Vibrio</taxon>
    </lineage>
</organism>
<reference evidence="2 5" key="1">
    <citation type="journal article" date="2015" name="Genome Announc.">
        <title>Draft Genome Sequence of Vibrio owensii Strain SH-14, Which Causes Shrimp Acute Hepatopancreatic Necrosis Disease.</title>
        <authorList>
            <person name="Liu L."/>
            <person name="Xiao J."/>
            <person name="Xia X."/>
            <person name="Pan Y."/>
            <person name="Yan S."/>
            <person name="Wang Y."/>
        </authorList>
    </citation>
    <scope>NUCLEOTIDE SEQUENCE [LARGE SCALE GENOMIC DNA]</scope>
    <source>
        <strain evidence="2 5">SH14</strain>
    </source>
</reference>
<dbReference type="EMBL" id="CP033137">
    <property type="protein sequence ID" value="AYO14238.1"/>
    <property type="molecule type" value="Genomic_DNA"/>
</dbReference>
<dbReference type="EMBL" id="CP045859">
    <property type="protein sequence ID" value="QGH46903.1"/>
    <property type="molecule type" value="Genomic_DNA"/>
</dbReference>
<proteinExistence type="predicted"/>
<reference evidence="2" key="3">
    <citation type="submission" date="2019-11" db="EMBL/GenBank/DDBJ databases">
        <title>Complete genome sequence of Vibrio owensii SH-14 isolated from shrimp with acute hepatopancreatic necrosis diease.</title>
        <authorList>
            <person name="Liang X."/>
            <person name="Wang Y."/>
        </authorList>
    </citation>
    <scope>NUCLEOTIDE SEQUENCE</scope>
    <source>
        <strain evidence="2">SH14</strain>
    </source>
</reference>
<evidence type="ECO:0000313" key="2">
    <source>
        <dbReference type="EMBL" id="QGH46866.1"/>
    </source>
</evidence>
<accession>A0AAP9GB10</accession>
<evidence type="ECO:0000313" key="3">
    <source>
        <dbReference type="EMBL" id="QGH46903.1"/>
    </source>
</evidence>
<dbReference type="EMBL" id="CP045859">
    <property type="protein sequence ID" value="QGH46866.1"/>
    <property type="molecule type" value="Genomic_DNA"/>
</dbReference>
<reference evidence="1 4" key="2">
    <citation type="submission" date="2018-10" db="EMBL/GenBank/DDBJ databases">
        <title>Whole Genome of Vibrio owensii strain 170502, isolated from Acute Hepatopancreatic Necrosis Disease (AHPND) shrimp.</title>
        <authorList>
            <person name="Yan M."/>
            <person name="Wang X."/>
            <person name="Wang Y."/>
        </authorList>
    </citation>
    <scope>NUCLEOTIDE SEQUENCE [LARGE SCALE GENOMIC DNA]</scope>
    <source>
        <strain evidence="1 4">1700302</strain>
    </source>
</reference>
<gene>
    <name evidence="2" type="ORF">APZ19_07100</name>
    <name evidence="3" type="ORF">APZ19_07360</name>
    <name evidence="1" type="ORF">D0812_07405</name>
</gene>
<evidence type="ECO:0000313" key="5">
    <source>
        <dbReference type="Proteomes" id="UP000390336"/>
    </source>
</evidence>
<dbReference type="Pfam" id="PF14113">
    <property type="entry name" value="Tae4"/>
    <property type="match status" value="1"/>
</dbReference>
<sequence length="161" mass="18172">MKLPTWEKLRANYPALPANVVFEKIGGKVGLNYELGIFSNACAIRVSKALNGSGVEHKIPRYNAIGPEGKMSLQVSSGQNKFWYIFRVKILTKYLSEKYFSPEVLTPEEHLEKIKGRKGIIIYQVNGWSDATGHADLWDGKKCVYEGYASVTHKVLFWECA</sequence>
<dbReference type="Proteomes" id="UP000390336">
    <property type="component" value="Chromosome 1"/>
</dbReference>
<evidence type="ECO:0000313" key="1">
    <source>
        <dbReference type="EMBL" id="AYO14238.1"/>
    </source>
</evidence>
<dbReference type="AlphaFoldDB" id="A0AAP9GB10"/>
<dbReference type="RefSeq" id="WP_041061605.1">
    <property type="nucleotide sequence ID" value="NZ_BBLB01000112.1"/>
</dbReference>
<protein>
    <recommendedName>
        <fullName evidence="6">Cytoplasmic protein</fullName>
    </recommendedName>
</protein>
<keyword evidence="4" id="KW-1185">Reference proteome</keyword>
<evidence type="ECO:0008006" key="6">
    <source>
        <dbReference type="Google" id="ProtNLM"/>
    </source>
</evidence>
<dbReference type="Gene3D" id="3.90.1720.70">
    <property type="match status" value="1"/>
</dbReference>
<dbReference type="Proteomes" id="UP000272136">
    <property type="component" value="Chromosome 1"/>
</dbReference>